<dbReference type="Pfam" id="PF00072">
    <property type="entry name" value="Response_reg"/>
    <property type="match status" value="1"/>
</dbReference>
<gene>
    <name evidence="7" type="ORF">GH723_05970</name>
</gene>
<dbReference type="Proteomes" id="UP000334019">
    <property type="component" value="Chromosome"/>
</dbReference>
<dbReference type="GO" id="GO:0000156">
    <property type="term" value="F:phosphorelay response regulator activity"/>
    <property type="evidence" value="ECO:0007669"/>
    <property type="project" value="TreeGrafter"/>
</dbReference>
<dbReference type="RefSeq" id="WP_153758799.1">
    <property type="nucleotide sequence ID" value="NZ_CP045851.1"/>
</dbReference>
<accession>A0A5Q2RG59</accession>
<dbReference type="PROSITE" id="PS50110">
    <property type="entry name" value="RESPONSE_REGULATORY"/>
    <property type="match status" value="1"/>
</dbReference>
<keyword evidence="2" id="KW-0805">Transcription regulation</keyword>
<dbReference type="KEGG" id="atq:GH723_05970"/>
<organism evidence="7 8">
    <name type="scientific">Actinomarinicola tropica</name>
    <dbReference type="NCBI Taxonomy" id="2789776"/>
    <lineage>
        <taxon>Bacteria</taxon>
        <taxon>Bacillati</taxon>
        <taxon>Actinomycetota</taxon>
        <taxon>Acidimicrobiia</taxon>
        <taxon>Acidimicrobiales</taxon>
        <taxon>Iamiaceae</taxon>
        <taxon>Actinomarinicola</taxon>
    </lineage>
</organism>
<dbReference type="InterPro" id="IPR011006">
    <property type="entry name" value="CheY-like_superfamily"/>
</dbReference>
<reference evidence="7 8" key="1">
    <citation type="submission" date="2019-11" db="EMBL/GenBank/DDBJ databases">
        <authorList>
            <person name="He Y."/>
        </authorList>
    </citation>
    <scope>NUCLEOTIDE SEQUENCE [LARGE SCALE GENOMIC DNA]</scope>
    <source>
        <strain evidence="7 8">SCSIO 58843</strain>
    </source>
</reference>
<proteinExistence type="predicted"/>
<dbReference type="GO" id="GO:0006355">
    <property type="term" value="P:regulation of DNA-templated transcription"/>
    <property type="evidence" value="ECO:0007669"/>
    <property type="project" value="TreeGrafter"/>
</dbReference>
<dbReference type="SUPFAM" id="SSF52172">
    <property type="entry name" value="CheY-like"/>
    <property type="match status" value="1"/>
</dbReference>
<dbReference type="InterPro" id="IPR039420">
    <property type="entry name" value="WalR-like"/>
</dbReference>
<keyword evidence="4" id="KW-0804">Transcription</keyword>
<dbReference type="GO" id="GO:0000976">
    <property type="term" value="F:transcription cis-regulatory region binding"/>
    <property type="evidence" value="ECO:0007669"/>
    <property type="project" value="TreeGrafter"/>
</dbReference>
<feature type="modified residue" description="4-aspartylphosphate" evidence="5">
    <location>
        <position position="52"/>
    </location>
</feature>
<dbReference type="GO" id="GO:0005829">
    <property type="term" value="C:cytosol"/>
    <property type="evidence" value="ECO:0007669"/>
    <property type="project" value="TreeGrafter"/>
</dbReference>
<dbReference type="EMBL" id="CP045851">
    <property type="protein sequence ID" value="QGG94693.1"/>
    <property type="molecule type" value="Genomic_DNA"/>
</dbReference>
<evidence type="ECO:0000259" key="6">
    <source>
        <dbReference type="PROSITE" id="PS50110"/>
    </source>
</evidence>
<dbReference type="Gene3D" id="3.40.50.2300">
    <property type="match status" value="1"/>
</dbReference>
<evidence type="ECO:0000256" key="2">
    <source>
        <dbReference type="ARBA" id="ARBA00023015"/>
    </source>
</evidence>
<dbReference type="InterPro" id="IPR001789">
    <property type="entry name" value="Sig_transdc_resp-reg_receiver"/>
</dbReference>
<evidence type="ECO:0000256" key="5">
    <source>
        <dbReference type="PROSITE-ProRule" id="PRU00169"/>
    </source>
</evidence>
<dbReference type="SMART" id="SM00448">
    <property type="entry name" value="REC"/>
    <property type="match status" value="1"/>
</dbReference>
<keyword evidence="1 5" id="KW-0597">Phosphoprotein</keyword>
<dbReference type="GO" id="GO:0032993">
    <property type="term" value="C:protein-DNA complex"/>
    <property type="evidence" value="ECO:0007669"/>
    <property type="project" value="TreeGrafter"/>
</dbReference>
<dbReference type="PANTHER" id="PTHR48111">
    <property type="entry name" value="REGULATOR OF RPOS"/>
    <property type="match status" value="1"/>
</dbReference>
<keyword evidence="8" id="KW-1185">Reference proteome</keyword>
<name>A0A5Q2RG59_9ACTN</name>
<dbReference type="AlphaFoldDB" id="A0A5Q2RG59"/>
<keyword evidence="3" id="KW-0238">DNA-binding</keyword>
<evidence type="ECO:0000256" key="4">
    <source>
        <dbReference type="ARBA" id="ARBA00023163"/>
    </source>
</evidence>
<evidence type="ECO:0000256" key="3">
    <source>
        <dbReference type="ARBA" id="ARBA00023125"/>
    </source>
</evidence>
<sequence length="125" mass="13236">MTTVLIADDDPDILELVRFKLETAGLEVVATSDGQSALDAALADPPALAVLDVMMPRLSGIEVCRSLKSTPATAGVPVMLLTARSQEVDVERGFGVGADDYLIKPFSPRELLTRVRALIGRGDTA</sequence>
<feature type="domain" description="Response regulatory" evidence="6">
    <location>
        <begin position="3"/>
        <end position="119"/>
    </location>
</feature>
<dbReference type="PANTHER" id="PTHR48111:SF4">
    <property type="entry name" value="DNA-BINDING DUAL TRANSCRIPTIONAL REGULATOR OMPR"/>
    <property type="match status" value="1"/>
</dbReference>
<evidence type="ECO:0000313" key="7">
    <source>
        <dbReference type="EMBL" id="QGG94693.1"/>
    </source>
</evidence>
<protein>
    <submittedName>
        <fullName evidence="7">Response regulator</fullName>
    </submittedName>
</protein>
<evidence type="ECO:0000256" key="1">
    <source>
        <dbReference type="ARBA" id="ARBA00022553"/>
    </source>
</evidence>
<evidence type="ECO:0000313" key="8">
    <source>
        <dbReference type="Proteomes" id="UP000334019"/>
    </source>
</evidence>